<evidence type="ECO:0000259" key="6">
    <source>
        <dbReference type="PROSITE" id="PS00463"/>
    </source>
</evidence>
<dbReference type="SMART" id="SM00066">
    <property type="entry name" value="GAL4"/>
    <property type="match status" value="1"/>
</dbReference>
<feature type="region of interest" description="Disordered" evidence="5">
    <location>
        <begin position="95"/>
        <end position="118"/>
    </location>
</feature>
<dbReference type="EMBL" id="JAPQKR010000004">
    <property type="protein sequence ID" value="KAJ5218923.1"/>
    <property type="molecule type" value="Genomic_DNA"/>
</dbReference>
<dbReference type="PANTHER" id="PTHR47840:SF1">
    <property type="entry name" value="ZN(II)2CYS6 TRANSCRIPTION FACTOR (EUROFUNG)"/>
    <property type="match status" value="1"/>
</dbReference>
<evidence type="ECO:0000256" key="2">
    <source>
        <dbReference type="ARBA" id="ARBA00023125"/>
    </source>
</evidence>
<dbReference type="OrthoDB" id="5392779at2759"/>
<gene>
    <name evidence="7" type="ORF">N7498_001022</name>
</gene>
<dbReference type="GO" id="GO:0000981">
    <property type="term" value="F:DNA-binding transcription factor activity, RNA polymerase II-specific"/>
    <property type="evidence" value="ECO:0007669"/>
    <property type="project" value="InterPro"/>
</dbReference>
<keyword evidence="1" id="KW-0805">Transcription regulation</keyword>
<evidence type="ECO:0000313" key="7">
    <source>
        <dbReference type="EMBL" id="KAJ5218923.1"/>
    </source>
</evidence>
<dbReference type="CDD" id="cd00067">
    <property type="entry name" value="GAL4"/>
    <property type="match status" value="1"/>
</dbReference>
<comment type="caution">
    <text evidence="7">The sequence shown here is derived from an EMBL/GenBank/DDBJ whole genome shotgun (WGS) entry which is preliminary data.</text>
</comment>
<evidence type="ECO:0000256" key="3">
    <source>
        <dbReference type="ARBA" id="ARBA00023163"/>
    </source>
</evidence>
<dbReference type="PANTHER" id="PTHR47840">
    <property type="entry name" value="ZN(II)2CYS6 TRANSCRIPTION FACTOR (EUROFUNG)-RELATED"/>
    <property type="match status" value="1"/>
</dbReference>
<evidence type="ECO:0000256" key="1">
    <source>
        <dbReference type="ARBA" id="ARBA00023015"/>
    </source>
</evidence>
<evidence type="ECO:0000256" key="5">
    <source>
        <dbReference type="SAM" id="MobiDB-lite"/>
    </source>
</evidence>
<dbReference type="CDD" id="cd12148">
    <property type="entry name" value="fungal_TF_MHR"/>
    <property type="match status" value="1"/>
</dbReference>
<dbReference type="InterPro" id="IPR036864">
    <property type="entry name" value="Zn2-C6_fun-type_DNA-bd_sf"/>
</dbReference>
<dbReference type="SUPFAM" id="SSF57701">
    <property type="entry name" value="Zn2/Cys6 DNA-binding domain"/>
    <property type="match status" value="1"/>
</dbReference>
<dbReference type="GO" id="GO:0008270">
    <property type="term" value="F:zinc ion binding"/>
    <property type="evidence" value="ECO:0007669"/>
    <property type="project" value="InterPro"/>
</dbReference>
<evidence type="ECO:0000256" key="4">
    <source>
        <dbReference type="ARBA" id="ARBA00023242"/>
    </source>
</evidence>
<sequence>MPLSEDQQPPRKKIRKGTRSCWECKHRKVRCHFASDGDRSCRECLVRGLLCRTQDLPKPENPRESDRASLNDRLARVESLLERFLQRYYGDTDQSFPRAAGDNDSPVSSPTAATPAHENAPVLSLFDNEVLGFRRQDETTVPNMSLDWAANRDWKRLSRTLFVALPSQDILEKLAEANSCWWLLRAQCFQDYDTSLLSIPVADLSNSHPAVIATALMWTAISLQQLPPNYDTSFWELPCHPTKLIEQYISLVVTSVCSDEAMVSNINGLECLVLQGIFYNNDGKLRSAWLSYRRALDVAQIIGLHRPLPAGSANSKSLHRAKSIWKHIIYADRYLSLMLGMYHGIGDAVLERQEANLSDVPNSSSMDLLCRVAGSIIERNQNFPTVTPIMVRMTQTIDSELGTIDPPMVEEYTLSTPGKSAERAQSYAILMTQLWYYQLMAWLHLPFLLETGSHGRYDYSRQSCLQASRHMITSYTAIRRLTADSFCCKSLDFQAFTAAVTLMINVLGPNGRTNQSPDDLEAIGRVMQILEGLTKGSTPDKVATRGLSVLQTLRRVAMGKSPIQPVSPEGQSNGEEQPSHIKVDIPYFGTIILDPRTRASSAQQDISDHGLPPAPGNGGLETNGPSSSKANLMEHNSAQMGSGLSVTLTETSLDFEPAAEIWMLHPDLIMQPSFVADLGDNWDMGF</sequence>
<keyword evidence="2" id="KW-0238">DNA-binding</keyword>
<accession>A0A9W9NFQ8</accession>
<feature type="domain" description="Zn(2)-C6 fungal-type" evidence="6">
    <location>
        <begin position="20"/>
        <end position="51"/>
    </location>
</feature>
<dbReference type="Proteomes" id="UP001150904">
    <property type="component" value="Unassembled WGS sequence"/>
</dbReference>
<keyword evidence="8" id="KW-1185">Reference proteome</keyword>
<dbReference type="Gene3D" id="4.10.240.10">
    <property type="entry name" value="Zn(2)-C6 fungal-type DNA-binding domain"/>
    <property type="match status" value="1"/>
</dbReference>
<name>A0A9W9NFQ8_9EURO</name>
<reference evidence="7" key="2">
    <citation type="journal article" date="2023" name="IMA Fungus">
        <title>Comparative genomic study of the Penicillium genus elucidates a diverse pangenome and 15 lateral gene transfer events.</title>
        <authorList>
            <person name="Petersen C."/>
            <person name="Sorensen T."/>
            <person name="Nielsen M.R."/>
            <person name="Sondergaard T.E."/>
            <person name="Sorensen J.L."/>
            <person name="Fitzpatrick D.A."/>
            <person name="Frisvad J.C."/>
            <person name="Nielsen K.L."/>
        </authorList>
    </citation>
    <scope>NUCLEOTIDE SEQUENCE</scope>
    <source>
        <strain evidence="7">IBT 15544</strain>
    </source>
</reference>
<feature type="region of interest" description="Disordered" evidence="5">
    <location>
        <begin position="598"/>
        <end position="631"/>
    </location>
</feature>
<dbReference type="GeneID" id="83175385"/>
<keyword evidence="4" id="KW-0539">Nucleus</keyword>
<organism evidence="7 8">
    <name type="scientific">Penicillium cinerascens</name>
    <dbReference type="NCBI Taxonomy" id="70096"/>
    <lineage>
        <taxon>Eukaryota</taxon>
        <taxon>Fungi</taxon>
        <taxon>Dikarya</taxon>
        <taxon>Ascomycota</taxon>
        <taxon>Pezizomycotina</taxon>
        <taxon>Eurotiomycetes</taxon>
        <taxon>Eurotiomycetidae</taxon>
        <taxon>Eurotiales</taxon>
        <taxon>Aspergillaceae</taxon>
        <taxon>Penicillium</taxon>
    </lineage>
</organism>
<dbReference type="GO" id="GO:0003677">
    <property type="term" value="F:DNA binding"/>
    <property type="evidence" value="ECO:0007669"/>
    <property type="project" value="UniProtKB-KW"/>
</dbReference>
<evidence type="ECO:0000313" key="8">
    <source>
        <dbReference type="Proteomes" id="UP001150904"/>
    </source>
</evidence>
<proteinExistence type="predicted"/>
<dbReference type="AlphaFoldDB" id="A0A9W9NFQ8"/>
<dbReference type="InterPro" id="IPR001138">
    <property type="entry name" value="Zn2Cys6_DnaBD"/>
</dbReference>
<keyword evidence="3" id="KW-0804">Transcription</keyword>
<protein>
    <recommendedName>
        <fullName evidence="6">Zn(2)-C6 fungal-type domain-containing protein</fullName>
    </recommendedName>
</protein>
<dbReference type="RefSeq" id="XP_058313496.1">
    <property type="nucleotide sequence ID" value="XM_058448085.1"/>
</dbReference>
<reference evidence="7" key="1">
    <citation type="submission" date="2022-12" db="EMBL/GenBank/DDBJ databases">
        <authorList>
            <person name="Petersen C."/>
        </authorList>
    </citation>
    <scope>NUCLEOTIDE SEQUENCE</scope>
    <source>
        <strain evidence="7">IBT 15544</strain>
    </source>
</reference>
<feature type="region of interest" description="Disordered" evidence="5">
    <location>
        <begin position="559"/>
        <end position="579"/>
    </location>
</feature>
<dbReference type="PROSITE" id="PS00463">
    <property type="entry name" value="ZN2_CY6_FUNGAL_1"/>
    <property type="match status" value="1"/>
</dbReference>